<proteinExistence type="predicted"/>
<sequence>MPRQCTTDADPRSRQRLHALGVILWPGFIAAALACAVLFAFVDPLRLGDIAVPGFGISRGLGYTLGFFLTWGITSLSSAATWYLLRPAHAEPGDDDEVPLG</sequence>
<keyword evidence="1" id="KW-0812">Transmembrane</keyword>
<feature type="transmembrane region" description="Helical" evidence="1">
    <location>
        <begin position="20"/>
        <end position="42"/>
    </location>
</feature>
<dbReference type="RefSeq" id="WP_057508323.1">
    <property type="nucleotide sequence ID" value="NZ_LDJK01000036.1"/>
</dbReference>
<organism evidence="2 3">
    <name type="scientific">Stenotrophomonas chelatiphaga</name>
    <dbReference type="NCBI Taxonomy" id="517011"/>
    <lineage>
        <taxon>Bacteria</taxon>
        <taxon>Pseudomonadati</taxon>
        <taxon>Pseudomonadota</taxon>
        <taxon>Gammaproteobacteria</taxon>
        <taxon>Lysobacterales</taxon>
        <taxon>Lysobacteraceae</taxon>
        <taxon>Stenotrophomonas</taxon>
    </lineage>
</organism>
<comment type="caution">
    <text evidence="2">The sequence shown here is derived from an EMBL/GenBank/DDBJ whole genome shotgun (WGS) entry which is preliminary data.</text>
</comment>
<accession>A0A0R0CXE3</accession>
<evidence type="ECO:0000313" key="2">
    <source>
        <dbReference type="EMBL" id="KRG73872.1"/>
    </source>
</evidence>
<dbReference type="EMBL" id="LDJK01000036">
    <property type="protein sequence ID" value="KRG73872.1"/>
    <property type="molecule type" value="Genomic_DNA"/>
</dbReference>
<name>A0A0R0CXE3_9GAMM</name>
<dbReference type="PATRIC" id="fig|517011.3.peg.1466"/>
<dbReference type="AlphaFoldDB" id="A0A0R0CXE3"/>
<gene>
    <name evidence="2" type="ORF">ABB28_08995</name>
</gene>
<keyword evidence="1" id="KW-1133">Transmembrane helix</keyword>
<evidence type="ECO:0000313" key="3">
    <source>
        <dbReference type="Proteomes" id="UP000051386"/>
    </source>
</evidence>
<dbReference type="Proteomes" id="UP000051386">
    <property type="component" value="Unassembled WGS sequence"/>
</dbReference>
<protein>
    <submittedName>
        <fullName evidence="2">Membrane protein</fullName>
    </submittedName>
</protein>
<feature type="transmembrane region" description="Helical" evidence="1">
    <location>
        <begin position="62"/>
        <end position="85"/>
    </location>
</feature>
<keyword evidence="1" id="KW-0472">Membrane</keyword>
<keyword evidence="3" id="KW-1185">Reference proteome</keyword>
<evidence type="ECO:0000256" key="1">
    <source>
        <dbReference type="SAM" id="Phobius"/>
    </source>
</evidence>
<reference evidence="2 3" key="1">
    <citation type="submission" date="2015-05" db="EMBL/GenBank/DDBJ databases">
        <title>Genome sequencing and analysis of members of genus Stenotrophomonas.</title>
        <authorList>
            <person name="Patil P.P."/>
            <person name="Midha S."/>
            <person name="Patil P.B."/>
        </authorList>
    </citation>
    <scope>NUCLEOTIDE SEQUENCE [LARGE SCALE GENOMIC DNA]</scope>
    <source>
        <strain evidence="2 3">DSM 21508</strain>
    </source>
</reference>
<dbReference type="PROSITE" id="PS51257">
    <property type="entry name" value="PROKAR_LIPOPROTEIN"/>
    <property type="match status" value="1"/>
</dbReference>